<organism evidence="2 3">
    <name type="scientific">Filifactor villosus</name>
    <dbReference type="NCBI Taxonomy" id="29374"/>
    <lineage>
        <taxon>Bacteria</taxon>
        <taxon>Bacillati</taxon>
        <taxon>Bacillota</taxon>
        <taxon>Clostridia</taxon>
        <taxon>Peptostreptococcales</taxon>
        <taxon>Filifactoraceae</taxon>
        <taxon>Filifactor</taxon>
    </lineage>
</organism>
<evidence type="ECO:0000313" key="3">
    <source>
        <dbReference type="Proteomes" id="UP001595916"/>
    </source>
</evidence>
<protein>
    <submittedName>
        <fullName evidence="2">ATP-binding protein</fullName>
    </submittedName>
</protein>
<feature type="domain" description="IstB-like ATP-binding" evidence="1">
    <location>
        <begin position="182"/>
        <end position="293"/>
    </location>
</feature>
<evidence type="ECO:0000259" key="1">
    <source>
        <dbReference type="Pfam" id="PF01695"/>
    </source>
</evidence>
<reference evidence="3" key="1">
    <citation type="journal article" date="2019" name="Int. J. Syst. Evol. Microbiol.">
        <title>The Global Catalogue of Microorganisms (GCM) 10K type strain sequencing project: providing services to taxonomists for standard genome sequencing and annotation.</title>
        <authorList>
            <consortium name="The Broad Institute Genomics Platform"/>
            <consortium name="The Broad Institute Genome Sequencing Center for Infectious Disease"/>
            <person name="Wu L."/>
            <person name="Ma J."/>
        </authorList>
    </citation>
    <scope>NUCLEOTIDE SEQUENCE [LARGE SCALE GENOMIC DNA]</scope>
    <source>
        <strain evidence="3">CCUG 46385</strain>
    </source>
</reference>
<dbReference type="EMBL" id="JBHSHL010000003">
    <property type="protein sequence ID" value="MFC4803586.1"/>
    <property type="molecule type" value="Genomic_DNA"/>
</dbReference>
<dbReference type="RefSeq" id="WP_379787028.1">
    <property type="nucleotide sequence ID" value="NZ_JBHSHL010000003.1"/>
</dbReference>
<dbReference type="Gene3D" id="3.40.50.300">
    <property type="entry name" value="P-loop containing nucleotide triphosphate hydrolases"/>
    <property type="match status" value="1"/>
</dbReference>
<dbReference type="InterPro" id="IPR027417">
    <property type="entry name" value="P-loop_NTPase"/>
</dbReference>
<dbReference type="SUPFAM" id="SSF52540">
    <property type="entry name" value="P-loop containing nucleoside triphosphate hydrolases"/>
    <property type="match status" value="1"/>
</dbReference>
<keyword evidence="3" id="KW-1185">Reference proteome</keyword>
<dbReference type="Pfam" id="PF01695">
    <property type="entry name" value="IstB_IS21"/>
    <property type="match status" value="1"/>
</dbReference>
<evidence type="ECO:0000313" key="2">
    <source>
        <dbReference type="EMBL" id="MFC4803586.1"/>
    </source>
</evidence>
<sequence length="326" mass="39122">MDRNIQLIYEKRRDAARKGSEERKKQIYRNHPHIEEVDRAIANEHIQIGRSKIMGIDTRPMEEELERLRNKRKIYLEYAKLKEEDFKVRYLCEYCSDTGYLLDRQGRYIPCNCLKELVSKDIQKGSNMGSRIERENFESFKEEVFDDEKPIEVDGRAVTQRRVIRRIRKNMEVFSENLGKGEKSVVLWGNTGLGKSYMSCCVAKRAMDDCKTVIYFTVRELIHCLETYTFRREEYEKLYKHSTRNLIFESDLLIIDDLGTEMVNQFVEAELFHIINSRIEKQRQMLISTNKSPLELRELYKERIYSRMVKHFNFYRFVGEDVRRKV</sequence>
<dbReference type="GO" id="GO:0005524">
    <property type="term" value="F:ATP binding"/>
    <property type="evidence" value="ECO:0007669"/>
    <property type="project" value="UniProtKB-KW"/>
</dbReference>
<comment type="caution">
    <text evidence="2">The sequence shown here is derived from an EMBL/GenBank/DDBJ whole genome shotgun (WGS) entry which is preliminary data.</text>
</comment>
<keyword evidence="2" id="KW-0547">Nucleotide-binding</keyword>
<dbReference type="InterPro" id="IPR002611">
    <property type="entry name" value="IstB_ATP-bd"/>
</dbReference>
<dbReference type="PANTHER" id="PTHR30050">
    <property type="entry name" value="CHROMOSOMAL REPLICATION INITIATOR PROTEIN DNAA"/>
    <property type="match status" value="1"/>
</dbReference>
<dbReference type="Proteomes" id="UP001595916">
    <property type="component" value="Unassembled WGS sequence"/>
</dbReference>
<keyword evidence="2" id="KW-0067">ATP-binding</keyword>
<accession>A0ABV9QLN1</accession>
<proteinExistence type="predicted"/>
<dbReference type="PANTHER" id="PTHR30050:SF4">
    <property type="entry name" value="ATP-BINDING PROTEIN RV3427C IN INSERTION SEQUENCE-RELATED"/>
    <property type="match status" value="1"/>
</dbReference>
<name>A0ABV9QLN1_9FIRM</name>
<dbReference type="NCBIfam" id="NF005304">
    <property type="entry name" value="PRK06835.1"/>
    <property type="match status" value="1"/>
</dbReference>
<gene>
    <name evidence="2" type="ORF">ACFO4R_00675</name>
</gene>